<feature type="region of interest" description="Disordered" evidence="1">
    <location>
        <begin position="41"/>
        <end position="66"/>
    </location>
</feature>
<comment type="caution">
    <text evidence="3">The sequence shown here is derived from an EMBL/GenBank/DDBJ whole genome shotgun (WGS) entry which is preliminary data.</text>
</comment>
<name>A0A4R8W2X2_9MICO</name>
<feature type="compositionally biased region" description="Low complexity" evidence="1">
    <location>
        <begin position="51"/>
        <end position="66"/>
    </location>
</feature>
<protein>
    <recommendedName>
        <fullName evidence="5">DUF3558 domain-containing protein</fullName>
    </recommendedName>
</protein>
<keyword evidence="4" id="KW-1185">Reference proteome</keyword>
<dbReference type="EMBL" id="SOFL01000034">
    <property type="protein sequence ID" value="TFC01464.1"/>
    <property type="molecule type" value="Genomic_DNA"/>
</dbReference>
<evidence type="ECO:0008006" key="5">
    <source>
        <dbReference type="Google" id="ProtNLM"/>
    </source>
</evidence>
<gene>
    <name evidence="3" type="ORF">E3O42_10110</name>
</gene>
<evidence type="ECO:0000313" key="3">
    <source>
        <dbReference type="EMBL" id="TFC01464.1"/>
    </source>
</evidence>
<feature type="signal peptide" evidence="2">
    <location>
        <begin position="1"/>
        <end position="36"/>
    </location>
</feature>
<reference evidence="3 4" key="1">
    <citation type="submission" date="2019-03" db="EMBL/GenBank/DDBJ databases">
        <title>Genomics of glacier-inhabiting Cryobacterium strains.</title>
        <authorList>
            <person name="Liu Q."/>
            <person name="Xin Y.-H."/>
        </authorList>
    </citation>
    <scope>NUCLEOTIDE SEQUENCE [LARGE SCALE GENOMIC DNA]</scope>
    <source>
        <strain evidence="3 4">RHLS22-1</strain>
    </source>
</reference>
<keyword evidence="2" id="KW-0732">Signal</keyword>
<dbReference type="OrthoDB" id="3699565at2"/>
<sequence length="209" mass="21926">MRPSRTKNQINRRDGLLAIVVASTALLAGCATSSSGAENAMAPGMSLPGTSASPIPQSSSAGSAAAGPSAASQMICGTETRDNITRALALAAPPHSVDSWINRQYTCIYHLTDGEFVISVQESSDAASARSYFDTMKGNLASVQPIEGLANLGFPAYETADGVVVFLKDNMTLQVDARKLTDKIGPHGITRTAFSYEIATTILACWTEH</sequence>
<organism evidence="3 4">
    <name type="scientific">Cryobacterium adonitolivorans</name>
    <dbReference type="NCBI Taxonomy" id="1259189"/>
    <lineage>
        <taxon>Bacteria</taxon>
        <taxon>Bacillati</taxon>
        <taxon>Actinomycetota</taxon>
        <taxon>Actinomycetes</taxon>
        <taxon>Micrococcales</taxon>
        <taxon>Microbacteriaceae</taxon>
        <taxon>Cryobacterium</taxon>
    </lineage>
</organism>
<evidence type="ECO:0000313" key="4">
    <source>
        <dbReference type="Proteomes" id="UP000297907"/>
    </source>
</evidence>
<dbReference type="PROSITE" id="PS51257">
    <property type="entry name" value="PROKAR_LIPOPROTEIN"/>
    <property type="match status" value="1"/>
</dbReference>
<dbReference type="RefSeq" id="WP_134453829.1">
    <property type="nucleotide sequence ID" value="NZ_SOFL01000034.1"/>
</dbReference>
<evidence type="ECO:0000256" key="1">
    <source>
        <dbReference type="SAM" id="MobiDB-lite"/>
    </source>
</evidence>
<feature type="chain" id="PRO_5020384490" description="DUF3558 domain-containing protein" evidence="2">
    <location>
        <begin position="37"/>
        <end position="209"/>
    </location>
</feature>
<dbReference type="AlphaFoldDB" id="A0A4R8W2X2"/>
<evidence type="ECO:0000256" key="2">
    <source>
        <dbReference type="SAM" id="SignalP"/>
    </source>
</evidence>
<dbReference type="Proteomes" id="UP000297907">
    <property type="component" value="Unassembled WGS sequence"/>
</dbReference>
<accession>A0A4R8W2X2</accession>
<proteinExistence type="predicted"/>